<feature type="chain" id="PRO_5036224805" evidence="1">
    <location>
        <begin position="18"/>
        <end position="234"/>
    </location>
</feature>
<dbReference type="EMBL" id="CAJNOJ010000070">
    <property type="protein sequence ID" value="CAF1028966.1"/>
    <property type="molecule type" value="Genomic_DNA"/>
</dbReference>
<dbReference type="AlphaFoldDB" id="A0A814IVV9"/>
<gene>
    <name evidence="3" type="ORF">EDS130_LOCUS16306</name>
    <name evidence="2" type="ORF">XAT740_LOCUS12309</name>
</gene>
<evidence type="ECO:0000313" key="2">
    <source>
        <dbReference type="EMBL" id="CAF0983491.1"/>
    </source>
</evidence>
<name>A0A814IVV9_ADIRI</name>
<accession>A0A814IVV9</accession>
<evidence type="ECO:0000313" key="5">
    <source>
        <dbReference type="Proteomes" id="UP000663852"/>
    </source>
</evidence>
<dbReference type="InterPro" id="IPR014980">
    <property type="entry name" value="DOPA_dioxygen"/>
</dbReference>
<dbReference type="Pfam" id="PF08883">
    <property type="entry name" value="DOPA_dioxygen"/>
    <property type="match status" value="1"/>
</dbReference>
<organism evidence="3 5">
    <name type="scientific">Adineta ricciae</name>
    <name type="common">Rotifer</name>
    <dbReference type="NCBI Taxonomy" id="249248"/>
    <lineage>
        <taxon>Eukaryota</taxon>
        <taxon>Metazoa</taxon>
        <taxon>Spiralia</taxon>
        <taxon>Gnathifera</taxon>
        <taxon>Rotifera</taxon>
        <taxon>Eurotatoria</taxon>
        <taxon>Bdelloidea</taxon>
        <taxon>Adinetida</taxon>
        <taxon>Adinetidae</taxon>
        <taxon>Adineta</taxon>
    </lineage>
</organism>
<keyword evidence="4" id="KW-1185">Reference proteome</keyword>
<dbReference type="PANTHER" id="PTHR36423:SF2">
    <property type="entry name" value="AFR070WP"/>
    <property type="match status" value="1"/>
</dbReference>
<keyword evidence="1" id="KW-0732">Signal</keyword>
<dbReference type="Proteomes" id="UP000663852">
    <property type="component" value="Unassembled WGS sequence"/>
</dbReference>
<evidence type="ECO:0000256" key="1">
    <source>
        <dbReference type="SAM" id="SignalP"/>
    </source>
</evidence>
<dbReference type="OrthoDB" id="9970095at2759"/>
<evidence type="ECO:0000313" key="4">
    <source>
        <dbReference type="Proteomes" id="UP000663828"/>
    </source>
</evidence>
<proteinExistence type="predicted"/>
<reference evidence="3" key="1">
    <citation type="submission" date="2021-02" db="EMBL/GenBank/DDBJ databases">
        <authorList>
            <person name="Nowell W R."/>
        </authorList>
    </citation>
    <scope>NUCLEOTIDE SEQUENCE</scope>
</reference>
<dbReference type="InterPro" id="IPR023389">
    <property type="entry name" value="DOPA-like_sf"/>
</dbReference>
<evidence type="ECO:0000313" key="3">
    <source>
        <dbReference type="EMBL" id="CAF1028966.1"/>
    </source>
</evidence>
<feature type="signal peptide" evidence="1">
    <location>
        <begin position="1"/>
        <end position="17"/>
    </location>
</feature>
<dbReference type="Gene3D" id="3.30.70.1240">
    <property type="entry name" value="DOPA-like domains"/>
    <property type="match status" value="1"/>
</dbReference>
<dbReference type="EMBL" id="CAJNOR010000693">
    <property type="protein sequence ID" value="CAF0983491.1"/>
    <property type="molecule type" value="Genomic_DNA"/>
</dbReference>
<dbReference type="PANTHER" id="PTHR36423">
    <property type="entry name" value="AFR070WP"/>
    <property type="match status" value="1"/>
</dbReference>
<dbReference type="Proteomes" id="UP000663828">
    <property type="component" value="Unassembled WGS sequence"/>
</dbReference>
<protein>
    <submittedName>
        <fullName evidence="3">Uncharacterized protein</fullName>
    </submittedName>
</protein>
<sequence length="234" mass="26996">MLRCLALILIVLAVVNCHSSLRNDYIRARARASIRKPLKESVATQRVVAIKAGETSPETHADLFFPPLPGQPNNDFHPQLRHLPSGNETLYYYSWHIHVYFFHENVNVTTRALAIRQQFMSYFNIEKCLGNCFMGGIFDNCTRMCVWDPVMGVDGPHPYGQWGVYLPNELLMDTLSWMSANHGEFEVLFHPNTGEMVGDHDSQRRAMWIKQTVPLDLDFLRWLQCKWFGCSEGF</sequence>
<dbReference type="SUPFAM" id="SSF143410">
    <property type="entry name" value="DOPA-like"/>
    <property type="match status" value="1"/>
</dbReference>
<comment type="caution">
    <text evidence="3">The sequence shown here is derived from an EMBL/GenBank/DDBJ whole genome shotgun (WGS) entry which is preliminary data.</text>
</comment>